<dbReference type="GO" id="GO:0006508">
    <property type="term" value="P:proteolysis"/>
    <property type="evidence" value="ECO:0007669"/>
    <property type="project" value="UniProtKB-KW"/>
</dbReference>
<comment type="catalytic activity">
    <reaction evidence="1">
        <text>Release of N-terminal proline from a peptide.</text>
        <dbReference type="EC" id="3.4.11.5"/>
    </reaction>
</comment>
<evidence type="ECO:0000256" key="5">
    <source>
        <dbReference type="ARBA" id="ARBA00022438"/>
    </source>
</evidence>
<keyword evidence="12" id="KW-1185">Reference proteome</keyword>
<reference evidence="11" key="1">
    <citation type="journal article" date="2014" name="Int. J. Syst. Evol. Microbiol.">
        <title>Complete genome sequence of Corynebacterium casei LMG S-19264T (=DSM 44701T), isolated from a smear-ripened cheese.</title>
        <authorList>
            <consortium name="US DOE Joint Genome Institute (JGI-PGF)"/>
            <person name="Walter F."/>
            <person name="Albersmeier A."/>
            <person name="Kalinowski J."/>
            <person name="Ruckert C."/>
        </authorList>
    </citation>
    <scope>NUCLEOTIDE SEQUENCE</scope>
    <source>
        <strain evidence="11">CGMCC 4.7306</strain>
    </source>
</reference>
<dbReference type="PANTHER" id="PTHR43722:SF1">
    <property type="entry name" value="PROLINE IMINOPEPTIDASE"/>
    <property type="match status" value="1"/>
</dbReference>
<evidence type="ECO:0000313" key="11">
    <source>
        <dbReference type="EMBL" id="GGL50419.1"/>
    </source>
</evidence>
<dbReference type="InterPro" id="IPR029058">
    <property type="entry name" value="AB_hydrolase_fold"/>
</dbReference>
<organism evidence="11 12">
    <name type="scientific">Microlunatus endophyticus</name>
    <dbReference type="NCBI Taxonomy" id="1716077"/>
    <lineage>
        <taxon>Bacteria</taxon>
        <taxon>Bacillati</taxon>
        <taxon>Actinomycetota</taxon>
        <taxon>Actinomycetes</taxon>
        <taxon>Propionibacteriales</taxon>
        <taxon>Propionibacteriaceae</taxon>
        <taxon>Microlunatus</taxon>
    </lineage>
</organism>
<reference evidence="11" key="2">
    <citation type="submission" date="2020-09" db="EMBL/GenBank/DDBJ databases">
        <authorList>
            <person name="Sun Q."/>
            <person name="Zhou Y."/>
        </authorList>
    </citation>
    <scope>NUCLEOTIDE SEQUENCE</scope>
    <source>
        <strain evidence="11">CGMCC 4.7306</strain>
    </source>
</reference>
<dbReference type="AlphaFoldDB" id="A0A917W039"/>
<proteinExistence type="inferred from homology"/>
<dbReference type="InterPro" id="IPR002410">
    <property type="entry name" value="Peptidase_S33"/>
</dbReference>
<keyword evidence="5" id="KW-0031">Aminopeptidase</keyword>
<evidence type="ECO:0000259" key="10">
    <source>
        <dbReference type="Pfam" id="PF00561"/>
    </source>
</evidence>
<evidence type="ECO:0000256" key="7">
    <source>
        <dbReference type="ARBA" id="ARBA00022670"/>
    </source>
</evidence>
<evidence type="ECO:0000256" key="2">
    <source>
        <dbReference type="ARBA" id="ARBA00004496"/>
    </source>
</evidence>
<keyword evidence="8" id="KW-0378">Hydrolase</keyword>
<dbReference type="Gene3D" id="3.40.50.1820">
    <property type="entry name" value="alpha/beta hydrolase"/>
    <property type="match status" value="1"/>
</dbReference>
<comment type="subcellular location">
    <subcellularLocation>
        <location evidence="2">Cytoplasm</location>
    </subcellularLocation>
</comment>
<keyword evidence="7" id="KW-0645">Protease</keyword>
<dbReference type="PANTHER" id="PTHR43722">
    <property type="entry name" value="PROLINE IMINOPEPTIDASE"/>
    <property type="match status" value="1"/>
</dbReference>
<dbReference type="EC" id="3.4.11.5" evidence="4"/>
<name>A0A917W039_9ACTN</name>
<sequence>MQFPPIEPYDSGLLRVNDHDEIYWETSGNPNGAPVLYLHGGPGGGLGRGGYRRRCDPDRHLIIGLDQRGCGRSRPLAIDVLDRIGGNTTPALIADIETLRGYLGVEQWLVTGVSWAAAWPRRTRSPTRIG</sequence>
<comment type="caution">
    <text evidence="11">The sequence shown here is derived from an EMBL/GenBank/DDBJ whole genome shotgun (WGS) entry which is preliminary data.</text>
</comment>
<evidence type="ECO:0000313" key="12">
    <source>
        <dbReference type="Proteomes" id="UP000613840"/>
    </source>
</evidence>
<dbReference type="GO" id="GO:0004177">
    <property type="term" value="F:aminopeptidase activity"/>
    <property type="evidence" value="ECO:0007669"/>
    <property type="project" value="UniProtKB-KW"/>
</dbReference>
<dbReference type="PRINTS" id="PR00793">
    <property type="entry name" value="PROAMNOPTASE"/>
</dbReference>
<dbReference type="EMBL" id="BMMZ01000001">
    <property type="protein sequence ID" value="GGL50419.1"/>
    <property type="molecule type" value="Genomic_DNA"/>
</dbReference>
<gene>
    <name evidence="11" type="ORF">GCM10011575_05860</name>
</gene>
<dbReference type="InterPro" id="IPR000073">
    <property type="entry name" value="AB_hydrolase_1"/>
</dbReference>
<evidence type="ECO:0000256" key="3">
    <source>
        <dbReference type="ARBA" id="ARBA00010088"/>
    </source>
</evidence>
<evidence type="ECO:0000256" key="8">
    <source>
        <dbReference type="ARBA" id="ARBA00022801"/>
    </source>
</evidence>
<evidence type="ECO:0000256" key="9">
    <source>
        <dbReference type="ARBA" id="ARBA00029605"/>
    </source>
</evidence>
<dbReference type="Proteomes" id="UP000613840">
    <property type="component" value="Unassembled WGS sequence"/>
</dbReference>
<protein>
    <recommendedName>
        <fullName evidence="4">prolyl aminopeptidase</fullName>
        <ecNumber evidence="4">3.4.11.5</ecNumber>
    </recommendedName>
    <alternativeName>
        <fullName evidence="9">Prolyl aminopeptidase</fullName>
    </alternativeName>
</protein>
<dbReference type="GO" id="GO:0005737">
    <property type="term" value="C:cytoplasm"/>
    <property type="evidence" value="ECO:0007669"/>
    <property type="project" value="UniProtKB-SubCell"/>
</dbReference>
<evidence type="ECO:0000256" key="6">
    <source>
        <dbReference type="ARBA" id="ARBA00022490"/>
    </source>
</evidence>
<comment type="similarity">
    <text evidence="3">Belongs to the peptidase S33 family.</text>
</comment>
<evidence type="ECO:0000256" key="1">
    <source>
        <dbReference type="ARBA" id="ARBA00001585"/>
    </source>
</evidence>
<dbReference type="InterPro" id="IPR005944">
    <property type="entry name" value="Pro_iminopeptidase"/>
</dbReference>
<dbReference type="SUPFAM" id="SSF53474">
    <property type="entry name" value="alpha/beta-Hydrolases"/>
    <property type="match status" value="1"/>
</dbReference>
<keyword evidence="6" id="KW-0963">Cytoplasm</keyword>
<feature type="domain" description="AB hydrolase-1" evidence="10">
    <location>
        <begin position="34"/>
        <end position="116"/>
    </location>
</feature>
<dbReference type="Pfam" id="PF00561">
    <property type="entry name" value="Abhydrolase_1"/>
    <property type="match status" value="1"/>
</dbReference>
<accession>A0A917W039</accession>
<evidence type="ECO:0000256" key="4">
    <source>
        <dbReference type="ARBA" id="ARBA00012568"/>
    </source>
</evidence>